<dbReference type="PANTHER" id="PTHR20974:SF0">
    <property type="entry name" value="UPF0585 PROTEIN CG18661"/>
    <property type="match status" value="1"/>
</dbReference>
<comment type="similarity">
    <text evidence="1">Belongs to the UPF0585 family.</text>
</comment>
<proteinExistence type="inferred from homology"/>
<evidence type="ECO:0000313" key="5">
    <source>
        <dbReference type="Proteomes" id="UP000658997"/>
    </source>
</evidence>
<gene>
    <name evidence="3" type="ORF">UBRO2_02670</name>
    <name evidence="2" type="ORF">UBRO_02710</name>
</gene>
<dbReference type="SUPFAM" id="SSF53335">
    <property type="entry name" value="S-adenosyl-L-methionine-dependent methyltransferases"/>
    <property type="match status" value="1"/>
</dbReference>
<dbReference type="InterPro" id="IPR029063">
    <property type="entry name" value="SAM-dependent_MTases_sf"/>
</dbReference>
<dbReference type="AlphaFoldDB" id="A0A1K0H1U5"/>
<keyword evidence="5" id="KW-1185">Reference proteome</keyword>
<organism evidence="2 4">
    <name type="scientific">Ustilago bromivora</name>
    <dbReference type="NCBI Taxonomy" id="307758"/>
    <lineage>
        <taxon>Eukaryota</taxon>
        <taxon>Fungi</taxon>
        <taxon>Dikarya</taxon>
        <taxon>Basidiomycota</taxon>
        <taxon>Ustilaginomycotina</taxon>
        <taxon>Ustilaginomycetes</taxon>
        <taxon>Ustilaginales</taxon>
        <taxon>Ustilaginaceae</taxon>
        <taxon>Ustilago</taxon>
    </lineage>
</organism>
<dbReference type="Proteomes" id="UP000658997">
    <property type="component" value="Unassembled WGS sequence"/>
</dbReference>
<dbReference type="Pfam" id="PF06080">
    <property type="entry name" value="DUF938"/>
    <property type="match status" value="1"/>
</dbReference>
<dbReference type="Proteomes" id="UP000179920">
    <property type="component" value="Chromosome IV"/>
</dbReference>
<evidence type="ECO:0000256" key="1">
    <source>
        <dbReference type="ARBA" id="ARBA00008308"/>
    </source>
</evidence>
<reference evidence="2" key="1">
    <citation type="submission" date="2016-04" db="EMBL/GenBank/DDBJ databases">
        <authorList>
            <person name="Evans L.H."/>
            <person name="Alamgir A."/>
            <person name="Owens N."/>
            <person name="Weber N.D."/>
            <person name="Virtaneva K."/>
            <person name="Barbian K."/>
            <person name="Babar A."/>
            <person name="Rosenke K."/>
        </authorList>
    </citation>
    <scope>NUCLEOTIDE SEQUENCE</scope>
    <source>
        <strain evidence="2">UB2112</strain>
    </source>
</reference>
<evidence type="ECO:0000313" key="4">
    <source>
        <dbReference type="Proteomes" id="UP000179920"/>
    </source>
</evidence>
<dbReference type="EMBL" id="ULHB01000043">
    <property type="protein sequence ID" value="SYW78649.1"/>
    <property type="molecule type" value="Genomic_DNA"/>
</dbReference>
<dbReference type="EMBL" id="LT558120">
    <property type="protein sequence ID" value="SAM81043.1"/>
    <property type="molecule type" value="Genomic_DNA"/>
</dbReference>
<dbReference type="InterPro" id="IPR010342">
    <property type="entry name" value="DUF938"/>
</dbReference>
<accession>A0A1K0H1U5</accession>
<protein>
    <submittedName>
        <fullName evidence="2">Uncharacterized protein</fullName>
    </submittedName>
</protein>
<reference evidence="3" key="3">
    <citation type="submission" date="2018-08" db="EMBL/GenBank/DDBJ databases">
        <authorList>
            <person name="Guldener U."/>
        </authorList>
    </citation>
    <scope>NUCLEOTIDE SEQUENCE</scope>
    <source>
        <strain evidence="3">UB2</strain>
    </source>
</reference>
<name>A0A1K0H1U5_9BASI</name>
<dbReference type="PANTHER" id="PTHR20974">
    <property type="entry name" value="UPF0585 PROTEIN CG18661"/>
    <property type="match status" value="1"/>
</dbReference>
<sequence>MTATDQNPTPQPNAEDAKYRISWSLPGSAERNSPAIAEALSPLLTSTSCTSSSRKPLVLEVASGFGHQMHAIASRHPSIQFHPSEADAYPRTRIDSTISSLPNVAKAEFLDLLSQKDWTTLVHNISSETSAPLPGEDEGLFDGVIACNLTHIAPWSVTQSLFSHLDPRLGYATQQGYRNILRRDGWIAIYGAFNENGGYTSEGNQKFDAEIKSRNPEFGLRDVQVEMIPVAERHGFVLAKRTEMPAGNLFLIFKLWPE</sequence>
<evidence type="ECO:0000313" key="2">
    <source>
        <dbReference type="EMBL" id="SAM81043.1"/>
    </source>
</evidence>
<evidence type="ECO:0000313" key="3">
    <source>
        <dbReference type="EMBL" id="SYW78649.1"/>
    </source>
</evidence>
<dbReference type="OrthoDB" id="10258744at2759"/>
<reference evidence="4" key="2">
    <citation type="submission" date="2016-04" db="EMBL/GenBank/DDBJ databases">
        <authorList>
            <person name="Guldener U."/>
            <person name="Guldener U."/>
        </authorList>
    </citation>
    <scope>NUCLEOTIDE SEQUENCE [LARGE SCALE GENOMIC DNA]</scope>
    <source>
        <strain evidence="4">UB2112</strain>
    </source>
</reference>